<evidence type="ECO:0000256" key="1">
    <source>
        <dbReference type="ARBA" id="ARBA00004604"/>
    </source>
</evidence>
<accession>A0A9D4Z341</accession>
<dbReference type="PANTHER" id="PTHR13214:SF1">
    <property type="entry name" value="ZINC FINGER PROTEIN 330"/>
    <property type="match status" value="1"/>
</dbReference>
<dbReference type="AlphaFoldDB" id="A0A9D4Z341"/>
<evidence type="ECO:0000256" key="2">
    <source>
        <dbReference type="ARBA" id="ARBA00007212"/>
    </source>
</evidence>
<evidence type="ECO:0000256" key="4">
    <source>
        <dbReference type="ARBA" id="ARBA00022737"/>
    </source>
</evidence>
<dbReference type="PANTHER" id="PTHR13214">
    <property type="entry name" value="ZINC FINGER PROTEIN 330"/>
    <property type="match status" value="1"/>
</dbReference>
<keyword evidence="6" id="KW-0862">Zinc</keyword>
<feature type="compositionally biased region" description="Acidic residues" evidence="8">
    <location>
        <begin position="111"/>
        <end position="138"/>
    </location>
</feature>
<dbReference type="InterPro" id="IPR010531">
    <property type="entry name" value="NOA36"/>
</dbReference>
<keyword evidence="7" id="KW-0539">Nucleus</keyword>
<evidence type="ECO:0000256" key="5">
    <source>
        <dbReference type="ARBA" id="ARBA00022771"/>
    </source>
</evidence>
<evidence type="ECO:0000256" key="8">
    <source>
        <dbReference type="SAM" id="MobiDB-lite"/>
    </source>
</evidence>
<organism evidence="9 10">
    <name type="scientific">Adiantum capillus-veneris</name>
    <name type="common">Maidenhair fern</name>
    <dbReference type="NCBI Taxonomy" id="13818"/>
    <lineage>
        <taxon>Eukaryota</taxon>
        <taxon>Viridiplantae</taxon>
        <taxon>Streptophyta</taxon>
        <taxon>Embryophyta</taxon>
        <taxon>Tracheophyta</taxon>
        <taxon>Polypodiopsida</taxon>
        <taxon>Polypodiidae</taxon>
        <taxon>Polypodiales</taxon>
        <taxon>Pteridineae</taxon>
        <taxon>Pteridaceae</taxon>
        <taxon>Vittarioideae</taxon>
        <taxon>Adiantum</taxon>
    </lineage>
</organism>
<comment type="subcellular location">
    <subcellularLocation>
        <location evidence="1">Nucleus</location>
        <location evidence="1">Nucleolus</location>
    </subcellularLocation>
</comment>
<evidence type="ECO:0000313" key="9">
    <source>
        <dbReference type="EMBL" id="KAI5060578.1"/>
    </source>
</evidence>
<dbReference type="Proteomes" id="UP000886520">
    <property type="component" value="Chromosome 24"/>
</dbReference>
<dbReference type="GO" id="GO:0008270">
    <property type="term" value="F:zinc ion binding"/>
    <property type="evidence" value="ECO:0007669"/>
    <property type="project" value="UniProtKB-KW"/>
</dbReference>
<dbReference type="Pfam" id="PF06524">
    <property type="entry name" value="NOA36"/>
    <property type="match status" value="1"/>
</dbReference>
<dbReference type="EMBL" id="JABFUD020000024">
    <property type="protein sequence ID" value="KAI5060578.1"/>
    <property type="molecule type" value="Genomic_DNA"/>
</dbReference>
<keyword evidence="10" id="KW-1185">Reference proteome</keyword>
<sequence length="157" mass="17716">MGMVGCICDFCEAFLCHSKKCLTTHCCSCPLTDAVCCECERTVWEHGGWVYILVYGAKYAFVMSMSKVLPTLPRKERHWLHKFGRQAGADADSSYGTYSQGYGTKIYQQRDEDDEDEDQSEDDDDDDDDFEEDDDIDYGESSAAVGMAALNLSEYRS</sequence>
<gene>
    <name evidence="9" type="ORF">GOP47_0024998</name>
</gene>
<keyword evidence="5" id="KW-0863">Zinc-finger</keyword>
<comment type="caution">
    <text evidence="9">The sequence shown here is derived from an EMBL/GenBank/DDBJ whole genome shotgun (WGS) entry which is preliminary data.</text>
</comment>
<evidence type="ECO:0000256" key="7">
    <source>
        <dbReference type="ARBA" id="ARBA00023242"/>
    </source>
</evidence>
<evidence type="ECO:0000313" key="10">
    <source>
        <dbReference type="Proteomes" id="UP000886520"/>
    </source>
</evidence>
<protein>
    <submittedName>
        <fullName evidence="9">Uncharacterized protein</fullName>
    </submittedName>
</protein>
<dbReference type="OrthoDB" id="10258894at2759"/>
<reference evidence="9" key="1">
    <citation type="submission" date="2021-01" db="EMBL/GenBank/DDBJ databases">
        <title>Adiantum capillus-veneris genome.</title>
        <authorList>
            <person name="Fang Y."/>
            <person name="Liao Q."/>
        </authorList>
    </citation>
    <scope>NUCLEOTIDE SEQUENCE</scope>
    <source>
        <strain evidence="9">H3</strain>
        <tissue evidence="9">Leaf</tissue>
    </source>
</reference>
<keyword evidence="4" id="KW-0677">Repeat</keyword>
<dbReference type="GO" id="GO:0005730">
    <property type="term" value="C:nucleolus"/>
    <property type="evidence" value="ECO:0007669"/>
    <property type="project" value="UniProtKB-SubCell"/>
</dbReference>
<proteinExistence type="inferred from homology"/>
<evidence type="ECO:0000256" key="6">
    <source>
        <dbReference type="ARBA" id="ARBA00022833"/>
    </source>
</evidence>
<name>A0A9D4Z341_ADICA</name>
<keyword evidence="3" id="KW-0479">Metal-binding</keyword>
<evidence type="ECO:0000256" key="3">
    <source>
        <dbReference type="ARBA" id="ARBA00022723"/>
    </source>
</evidence>
<feature type="region of interest" description="Disordered" evidence="8">
    <location>
        <begin position="89"/>
        <end position="142"/>
    </location>
</feature>
<comment type="similarity">
    <text evidence="2">Belongs to the NOA36 family.</text>
</comment>